<dbReference type="Proteomes" id="UP000217083">
    <property type="component" value="Unassembled WGS sequence"/>
</dbReference>
<evidence type="ECO:0000313" key="3">
    <source>
        <dbReference type="Proteomes" id="UP000217083"/>
    </source>
</evidence>
<reference evidence="3" key="1">
    <citation type="submission" date="2017-08" db="EMBL/GenBank/DDBJ databases">
        <authorList>
            <person name="Huang Z."/>
        </authorList>
    </citation>
    <scope>NUCLEOTIDE SEQUENCE [LARGE SCALE GENOMIC DNA]</scope>
    <source>
        <strain evidence="3">SA5d-4</strain>
    </source>
</reference>
<accession>A0A263BYA2</accession>
<proteinExistence type="predicted"/>
<sequence length="197" mass="23774">MERATPKTKIRKRPSWAQLQQRVIFLQSEILKYKRKLKRYRDNAKYKSIDELKTERDKLEHMLEDQYKKNEKLEKDYSVLQEENEKMKEEKASLLAEAEKSKENKEKSHHSSNYDLLNEKIGHVSEQLEHYIKNYEKSEKRLKNHDKELAKIELLIGQLEQYSKNKVEEQLMTLKTKISAIEEKIMNESKSSRYLQK</sequence>
<reference evidence="2 3" key="2">
    <citation type="submission" date="2017-09" db="EMBL/GenBank/DDBJ databases">
        <title>Bacillus patelloidae sp. nov., isolated from the intestinal tract of a marine limpet.</title>
        <authorList>
            <person name="Liu R."/>
            <person name="Dong C."/>
            <person name="Shao Z."/>
        </authorList>
    </citation>
    <scope>NUCLEOTIDE SEQUENCE [LARGE SCALE GENOMIC DNA]</scope>
    <source>
        <strain evidence="2 3">SA5d-4</strain>
    </source>
</reference>
<evidence type="ECO:0000256" key="1">
    <source>
        <dbReference type="SAM" id="MobiDB-lite"/>
    </source>
</evidence>
<name>A0A263BYA2_9BACI</name>
<feature type="region of interest" description="Disordered" evidence="1">
    <location>
        <begin position="84"/>
        <end position="113"/>
    </location>
</feature>
<comment type="caution">
    <text evidence="2">The sequence shown here is derived from an EMBL/GenBank/DDBJ whole genome shotgun (WGS) entry which is preliminary data.</text>
</comment>
<gene>
    <name evidence="2" type="ORF">CIB95_01575</name>
</gene>
<organism evidence="2 3">
    <name type="scientific">Lottiidibacillus patelloidae</name>
    <dbReference type="NCBI Taxonomy" id="2670334"/>
    <lineage>
        <taxon>Bacteria</taxon>
        <taxon>Bacillati</taxon>
        <taxon>Bacillota</taxon>
        <taxon>Bacilli</taxon>
        <taxon>Bacillales</taxon>
        <taxon>Bacillaceae</taxon>
        <taxon>Lottiidibacillus</taxon>
    </lineage>
</organism>
<protein>
    <submittedName>
        <fullName evidence="2">Uncharacterized protein</fullName>
    </submittedName>
</protein>
<dbReference type="RefSeq" id="WP_094920923.1">
    <property type="nucleotide sequence ID" value="NZ_NPIA01000001.1"/>
</dbReference>
<dbReference type="EMBL" id="NPIA01000001">
    <property type="protein sequence ID" value="OZM58287.1"/>
    <property type="molecule type" value="Genomic_DNA"/>
</dbReference>
<feature type="compositionally biased region" description="Basic and acidic residues" evidence="1">
    <location>
        <begin position="84"/>
        <end position="106"/>
    </location>
</feature>
<evidence type="ECO:0000313" key="2">
    <source>
        <dbReference type="EMBL" id="OZM58287.1"/>
    </source>
</evidence>
<dbReference type="AlphaFoldDB" id="A0A263BYA2"/>
<keyword evidence="3" id="KW-1185">Reference proteome</keyword>